<reference evidence="3 4" key="1">
    <citation type="submission" date="2018-04" db="EMBL/GenBank/DDBJ databases">
        <title>The genome of golden apple snail Pomacea canaliculata provides insight into stress tolerance and invasive adaptation.</title>
        <authorList>
            <person name="Liu C."/>
            <person name="Liu B."/>
            <person name="Ren Y."/>
            <person name="Zhang Y."/>
            <person name="Wang H."/>
            <person name="Li S."/>
            <person name="Jiang F."/>
            <person name="Yin L."/>
            <person name="Zhang G."/>
            <person name="Qian W."/>
            <person name="Fan W."/>
        </authorList>
    </citation>
    <scope>NUCLEOTIDE SEQUENCE [LARGE SCALE GENOMIC DNA]</scope>
    <source>
        <strain evidence="3">SZHN2017</strain>
        <tissue evidence="3">Muscle</tissue>
    </source>
</reference>
<feature type="region of interest" description="Disordered" evidence="1">
    <location>
        <begin position="736"/>
        <end position="882"/>
    </location>
</feature>
<feature type="region of interest" description="Disordered" evidence="1">
    <location>
        <begin position="193"/>
        <end position="214"/>
    </location>
</feature>
<feature type="region of interest" description="Disordered" evidence="1">
    <location>
        <begin position="169"/>
        <end position="188"/>
    </location>
</feature>
<keyword evidence="2" id="KW-0812">Transmembrane</keyword>
<feature type="compositionally biased region" description="Basic and acidic residues" evidence="1">
    <location>
        <begin position="863"/>
        <end position="873"/>
    </location>
</feature>
<comment type="caution">
    <text evidence="3">The sequence shown here is derived from an EMBL/GenBank/DDBJ whole genome shotgun (WGS) entry which is preliminary data.</text>
</comment>
<organism evidence="3 4">
    <name type="scientific">Pomacea canaliculata</name>
    <name type="common">Golden apple snail</name>
    <dbReference type="NCBI Taxonomy" id="400727"/>
    <lineage>
        <taxon>Eukaryota</taxon>
        <taxon>Metazoa</taxon>
        <taxon>Spiralia</taxon>
        <taxon>Lophotrochozoa</taxon>
        <taxon>Mollusca</taxon>
        <taxon>Gastropoda</taxon>
        <taxon>Caenogastropoda</taxon>
        <taxon>Architaenioglossa</taxon>
        <taxon>Ampullarioidea</taxon>
        <taxon>Ampullariidae</taxon>
        <taxon>Pomacea</taxon>
    </lineage>
</organism>
<keyword evidence="2" id="KW-0472">Membrane</keyword>
<feature type="region of interest" description="Disordered" evidence="1">
    <location>
        <begin position="682"/>
        <end position="707"/>
    </location>
</feature>
<feature type="region of interest" description="Disordered" evidence="1">
    <location>
        <begin position="306"/>
        <end position="330"/>
    </location>
</feature>
<feature type="compositionally biased region" description="Low complexity" evidence="1">
    <location>
        <begin position="311"/>
        <end position="321"/>
    </location>
</feature>
<dbReference type="Proteomes" id="UP000245119">
    <property type="component" value="Linkage Group LG6"/>
</dbReference>
<dbReference type="EMBL" id="PZQS01000006">
    <property type="protein sequence ID" value="PVD29307.1"/>
    <property type="molecule type" value="Genomic_DNA"/>
</dbReference>
<evidence type="ECO:0000313" key="4">
    <source>
        <dbReference type="Proteomes" id="UP000245119"/>
    </source>
</evidence>
<proteinExistence type="predicted"/>
<dbReference type="AlphaFoldDB" id="A0A2T7P7A9"/>
<feature type="compositionally biased region" description="Polar residues" evidence="1">
    <location>
        <begin position="953"/>
        <end position="963"/>
    </location>
</feature>
<feature type="transmembrane region" description="Helical" evidence="2">
    <location>
        <begin position="49"/>
        <end position="71"/>
    </location>
</feature>
<name>A0A2T7P7A9_POMCA</name>
<keyword evidence="2" id="KW-1133">Transmembrane helix</keyword>
<gene>
    <name evidence="3" type="ORF">C0Q70_11904</name>
</gene>
<accession>A0A2T7P7A9</accession>
<sequence length="974" mass="108076">MQLHLSASNDSQPTVSASASTWGEITTTITTGDLTDSISSSDSDIGGKVAAGVVVPLLVLAVGLAVTYYCYRKRFPVRMVMGRNFGKFSNPNYARPARPHSLVRKDADDVFQQMQPVSVSTVNLENGNDYEKTYVNAAFEFDSHDVDEEEVERRFRQHKPYLFKAARGDEVDGDAGSYDGTDDAAAVDDVDETEVKRKKNHGNAPPQGPGDRVRDETYQNVLHAGETPTATITHEKRQGQGYLSEESAFIPDDCQRESKNSSKSSQDYDEEDGWSDDFSSVASNSFDEESQATAPPISVLQHELNNEERWSSTSKVPESSSVFIDNPAVKPPGNAYDSSMTVKEFLQRIKEQHGLAGEGQQGTLYGRNPRSGSLVTRSDVAALAKRRSHSLVGAIYRDDKAVPEPLILTQQSLTFVNPEDSYNSFAESKHAPNSSVFATYDDLSVLANNHFKDERMNGDNLQRRDGELAAENSYKNPRYYTVSHAETEVRSQSLSFAELDASQVALTQDDIQASYKETDNSQRGSESLLDALENVHSPDPEPYKNVSLVEHEPYENAHIPDQEQYDTENVRLPEFERYEPDSIHLPLPEPFVTENIHLPLPEPYDTENIHLPLSETFVTENIPPPLPEPFVTENIHLPLPEPFDIESIHLPLPEPFDIESIHLPLPEPLDIESIHLPPPVLNDTENVSLPDPEPHDTEIISLSEPEPYVTNGIPMSLGFLRNPSDNVSESYTNASVLLPQNPDSNVGLSHEEDSSRTQSEKSLVGSDKTASTTDEETERRESVPLRTLTAESDAYSSPQISSDDSDLETNVPKQIAPTSSRHEPQRKLQLVPGITFSDSSSDDNDERKSEVTLTHGLTNPLQKDLDSNVKSRNDGSYVTLRGHTPVEPTRLVTRNRPVGLAALRSLEATYRTKEGEDDNNDEEEYEKLTFDDIDSALQDFGGPAARAQPKVSGHNNNTKNTFVFSEDHPDDIDV</sequence>
<evidence type="ECO:0000256" key="2">
    <source>
        <dbReference type="SAM" id="Phobius"/>
    </source>
</evidence>
<dbReference type="OrthoDB" id="6480633at2759"/>
<feature type="compositionally biased region" description="Basic and acidic residues" evidence="1">
    <location>
        <begin position="749"/>
        <end position="759"/>
    </location>
</feature>
<feature type="region of interest" description="Disordered" evidence="1">
    <location>
        <begin position="936"/>
        <end position="974"/>
    </location>
</feature>
<evidence type="ECO:0000313" key="3">
    <source>
        <dbReference type="EMBL" id="PVD29307.1"/>
    </source>
</evidence>
<feature type="region of interest" description="Disordered" evidence="1">
    <location>
        <begin position="249"/>
        <end position="294"/>
    </location>
</feature>
<evidence type="ECO:0000256" key="1">
    <source>
        <dbReference type="SAM" id="MobiDB-lite"/>
    </source>
</evidence>
<feature type="compositionally biased region" description="Polar residues" evidence="1">
    <location>
        <begin position="851"/>
        <end position="861"/>
    </location>
</feature>
<keyword evidence="4" id="KW-1185">Reference proteome</keyword>
<protein>
    <submittedName>
        <fullName evidence="3">Uncharacterized protein</fullName>
    </submittedName>
</protein>